<protein>
    <submittedName>
        <fullName evidence="1">Metallophosphoesterase</fullName>
    </submittedName>
</protein>
<organism evidence="1 2">
    <name type="scientific">Brevundimonas nasdae</name>
    <dbReference type="NCBI Taxonomy" id="172043"/>
    <lineage>
        <taxon>Bacteria</taxon>
        <taxon>Pseudomonadati</taxon>
        <taxon>Pseudomonadota</taxon>
        <taxon>Alphaproteobacteria</taxon>
        <taxon>Caulobacterales</taxon>
        <taxon>Caulobacteraceae</taxon>
        <taxon>Brevundimonas</taxon>
    </lineage>
</organism>
<evidence type="ECO:0000313" key="2">
    <source>
        <dbReference type="Proteomes" id="UP001302493"/>
    </source>
</evidence>
<name>A0ACD4VKL6_9CAUL</name>
<sequence length="373" mass="40405">MKFLHTSDWQLGKPFGRAPDEARAALLEARLDAIDALAAAARREGAGWVLVAGDVFDSPEPGDRVYRQALTRMKSADDVRWALLPGNHDPARADGLWSRLAGEAPANVIACLEPEAMQLDEGAWLLPAPLQYKRTFDDPTTWFDTVSTPAGALRIGLAHGPVTDFSSGGGAANLLAPDRAKRAGLTYLALGDWHGRRAIDAFTHYSGTPEPDDFGREVTGVALLVEARNAVAAPSVTELPIGRYTWLVEDWMLNEVEDVDAQLASLGGGVERRHLVARLKIAGLLTLAGRVAVRDRLENGLAHEIRWLDLNLADLYARPTAHDLADIDANGVLREAAERLQSMAAEGDAQGRRAAAALERLYIEHQRAQRTGA</sequence>
<evidence type="ECO:0000313" key="1">
    <source>
        <dbReference type="EMBL" id="WOB78517.1"/>
    </source>
</evidence>
<dbReference type="Proteomes" id="UP001302493">
    <property type="component" value="Chromosome"/>
</dbReference>
<reference evidence="1" key="1">
    <citation type="submission" date="2023-03" db="EMBL/GenBank/DDBJ databases">
        <title>Genome sequence of Brevundimonas nasdae SJTX8.</title>
        <authorList>
            <person name="Liang R."/>
        </authorList>
    </citation>
    <scope>NUCLEOTIDE SEQUENCE</scope>
    <source>
        <strain evidence="1">X8</strain>
    </source>
</reference>
<dbReference type="EMBL" id="CP119180">
    <property type="protein sequence ID" value="WOB78517.1"/>
    <property type="molecule type" value="Genomic_DNA"/>
</dbReference>
<accession>A0ACD4VKL6</accession>
<proteinExistence type="predicted"/>
<gene>
    <name evidence="1" type="ORF">PZA08_14625</name>
</gene>
<keyword evidence="2" id="KW-1185">Reference proteome</keyword>